<keyword evidence="2" id="KW-1185">Reference proteome</keyword>
<evidence type="ECO:0000313" key="1">
    <source>
        <dbReference type="EMBL" id="MBU4693691.1"/>
    </source>
</evidence>
<gene>
    <name evidence="1" type="ORF">KQ878_02235</name>
</gene>
<protein>
    <submittedName>
        <fullName evidence="1">Uncharacterized protein</fullName>
    </submittedName>
</protein>
<accession>A0ABS6DSB0</accession>
<organism evidence="1 2">
    <name type="scientific">Mycoplasma zalophidermidis</name>
    <dbReference type="NCBI Taxonomy" id="398174"/>
    <lineage>
        <taxon>Bacteria</taxon>
        <taxon>Bacillati</taxon>
        <taxon>Mycoplasmatota</taxon>
        <taxon>Mollicutes</taxon>
        <taxon>Mycoplasmataceae</taxon>
        <taxon>Mycoplasma</taxon>
    </lineage>
</organism>
<proteinExistence type="predicted"/>
<evidence type="ECO:0000313" key="2">
    <source>
        <dbReference type="Proteomes" id="UP000812267"/>
    </source>
</evidence>
<comment type="caution">
    <text evidence="1">The sequence shown here is derived from an EMBL/GenBank/DDBJ whole genome shotgun (WGS) entry which is preliminary data.</text>
</comment>
<dbReference type="EMBL" id="JAHMHK010000003">
    <property type="protein sequence ID" value="MBU4693691.1"/>
    <property type="molecule type" value="Genomic_DNA"/>
</dbReference>
<dbReference type="Proteomes" id="UP000812267">
    <property type="component" value="Unassembled WGS sequence"/>
</dbReference>
<dbReference type="RefSeq" id="WP_216567855.1">
    <property type="nucleotide sequence ID" value="NZ_JAHMHK010000003.1"/>
</dbReference>
<name>A0ABS6DSB0_9MOLU</name>
<sequence>MNRQRIYSNIEFAKYGLEKKIQKGQDQVHDWEFYSSGRHLRYIARVDAVYVQDDDKTKFDLESEFKKSGLDFKSWMNLQTRVKKDSAKSGVYRLFENPKDINVNDEIELLNKILQKQIVWEMIINPGQFGVDNFMLDKNEWADLLNVHMRKLLKANHLDPENIRGHWVMHSNTDFPHVHLSFWEINPNTQTKKEGLVFKQKGWFSKKSVQNFNNVLSSEVIYQKEYRKLNETKAKTWDIRKHIKAITTLDDVRNEEIYDDVFKVRDYMLNRKNKTYVKADEDIKEAIWNIFDYVQSNNDDIKMQYQNYMSELEKLKGEKLASLFNEKLKNNFIDKEKDEFEKQIGNLIIKLCLNEDEMSERSDWFKGLNSVQKIFIQKSARRKSEAKRNLNLKWIIDGWNWEANGVHFRHKLEALRSYRKNVKARY</sequence>
<reference evidence="1" key="1">
    <citation type="submission" date="2021-06" db="EMBL/GenBank/DDBJ databases">
        <title>Novel Mycoplasma species detected in California sea lions (Zalophus californianus) from the USA.</title>
        <authorList>
            <person name="Volokhov D.V."/>
            <person name="Furtak V.A."/>
            <person name="Zagorodnyaya T.A."/>
        </authorList>
    </citation>
    <scope>NUCLEOTIDE SEQUENCE [LARGE SCALE GENOMIC DNA]</scope>
    <source>
        <strain evidence="1">CSL 4779</strain>
    </source>
</reference>